<evidence type="ECO:0000313" key="5">
    <source>
        <dbReference type="Proteomes" id="UP001174936"/>
    </source>
</evidence>
<accession>A0AA39Y702</accession>
<dbReference type="InterPro" id="IPR015915">
    <property type="entry name" value="Kelch-typ_b-propeller"/>
</dbReference>
<dbReference type="InterPro" id="IPR006652">
    <property type="entry name" value="Kelch_1"/>
</dbReference>
<dbReference type="SMART" id="SM00612">
    <property type="entry name" value="Kelch"/>
    <property type="match status" value="4"/>
</dbReference>
<evidence type="ECO:0000256" key="1">
    <source>
        <dbReference type="ARBA" id="ARBA00022441"/>
    </source>
</evidence>
<dbReference type="Pfam" id="PF01344">
    <property type="entry name" value="Kelch_1"/>
    <property type="match status" value="1"/>
</dbReference>
<dbReference type="AlphaFoldDB" id="A0AA39Y702"/>
<dbReference type="Pfam" id="PF24681">
    <property type="entry name" value="Kelch_KLHDC2_KLHL20_DRC7"/>
    <property type="match status" value="1"/>
</dbReference>
<gene>
    <name evidence="4" type="ORF">B0T16DRAFT_328635</name>
</gene>
<feature type="signal peptide" evidence="3">
    <location>
        <begin position="1"/>
        <end position="20"/>
    </location>
</feature>
<name>A0AA39Y702_9PEZI</name>
<sequence length="326" mass="33735">MRASQLLQGLLTLLAPLSAAQTWTDLSPIPLESLQEHITLSPSANQIVTVGGMVGNGVTTNAVLLYDIPSNSWKTGAPLPTALNHPNAVVSEGKVYVVGGLTGASGWPATPNSWVYDPAKDSWDPLAAISSSVARGSAASAVWNGTIFIAGGIPRSGGRTVDTVSAYSIASNSWLDVPEAAARMPGARDHAAYAQIDNKMFVLGGRQDGVRAVKDTVFILDLANLGAGWKTSSAKMPTARGGLVAAVVGAKIYTFGGEGNQAPNTRGVFNQTEVYDTVADTWSKEEAMKLPRHGTSAVGVGGKIYIPGGGIVEGVGATKTFDVFDP</sequence>
<feature type="chain" id="PRO_5041451242" evidence="3">
    <location>
        <begin position="21"/>
        <end position="326"/>
    </location>
</feature>
<dbReference type="SUPFAM" id="SSF50965">
    <property type="entry name" value="Galactose oxidase, central domain"/>
    <property type="match status" value="1"/>
</dbReference>
<protein>
    <submittedName>
        <fullName evidence="4">Kelch domain-containing protein</fullName>
    </submittedName>
</protein>
<dbReference type="InterPro" id="IPR011043">
    <property type="entry name" value="Gal_Oxase/kelch_b-propeller"/>
</dbReference>
<organism evidence="4 5">
    <name type="scientific">Cercophora newfieldiana</name>
    <dbReference type="NCBI Taxonomy" id="92897"/>
    <lineage>
        <taxon>Eukaryota</taxon>
        <taxon>Fungi</taxon>
        <taxon>Dikarya</taxon>
        <taxon>Ascomycota</taxon>
        <taxon>Pezizomycotina</taxon>
        <taxon>Sordariomycetes</taxon>
        <taxon>Sordariomycetidae</taxon>
        <taxon>Sordariales</taxon>
        <taxon>Lasiosphaeriaceae</taxon>
        <taxon>Cercophora</taxon>
    </lineage>
</organism>
<dbReference type="PANTHER" id="PTHR45632:SF3">
    <property type="entry name" value="KELCH-LIKE PROTEIN 32"/>
    <property type="match status" value="1"/>
</dbReference>
<dbReference type="Proteomes" id="UP001174936">
    <property type="component" value="Unassembled WGS sequence"/>
</dbReference>
<keyword evidence="3" id="KW-0732">Signal</keyword>
<reference evidence="4" key="1">
    <citation type="submission" date="2023-06" db="EMBL/GenBank/DDBJ databases">
        <title>Genome-scale phylogeny and comparative genomics of the fungal order Sordariales.</title>
        <authorList>
            <consortium name="Lawrence Berkeley National Laboratory"/>
            <person name="Hensen N."/>
            <person name="Bonometti L."/>
            <person name="Westerberg I."/>
            <person name="Brannstrom I.O."/>
            <person name="Guillou S."/>
            <person name="Cros-Aarteil S."/>
            <person name="Calhoun S."/>
            <person name="Haridas S."/>
            <person name="Kuo A."/>
            <person name="Mondo S."/>
            <person name="Pangilinan J."/>
            <person name="Riley R."/>
            <person name="Labutti K."/>
            <person name="Andreopoulos B."/>
            <person name="Lipzen A."/>
            <person name="Chen C."/>
            <person name="Yanf M."/>
            <person name="Daum C."/>
            <person name="Ng V."/>
            <person name="Clum A."/>
            <person name="Steindorff A."/>
            <person name="Ohm R."/>
            <person name="Martin F."/>
            <person name="Silar P."/>
            <person name="Natvig D."/>
            <person name="Lalanne C."/>
            <person name="Gautier V."/>
            <person name="Ament-Velasquez S.L."/>
            <person name="Kruys A."/>
            <person name="Hutchinson M.I."/>
            <person name="Powell A.J."/>
            <person name="Barry K."/>
            <person name="Miller A.N."/>
            <person name="Grigoriev I.V."/>
            <person name="Debuchy R."/>
            <person name="Gladieux P."/>
            <person name="Thoren M.H."/>
            <person name="Johannesson H."/>
        </authorList>
    </citation>
    <scope>NUCLEOTIDE SEQUENCE</scope>
    <source>
        <strain evidence="4">SMH2532-1</strain>
    </source>
</reference>
<dbReference type="EMBL" id="JAULSV010000004">
    <property type="protein sequence ID" value="KAK0647204.1"/>
    <property type="molecule type" value="Genomic_DNA"/>
</dbReference>
<dbReference type="PANTHER" id="PTHR45632">
    <property type="entry name" value="LD33804P"/>
    <property type="match status" value="1"/>
</dbReference>
<keyword evidence="1" id="KW-0880">Kelch repeat</keyword>
<keyword evidence="2" id="KW-0677">Repeat</keyword>
<keyword evidence="5" id="KW-1185">Reference proteome</keyword>
<evidence type="ECO:0000256" key="2">
    <source>
        <dbReference type="ARBA" id="ARBA00022737"/>
    </source>
</evidence>
<proteinExistence type="predicted"/>
<evidence type="ECO:0000256" key="3">
    <source>
        <dbReference type="SAM" id="SignalP"/>
    </source>
</evidence>
<comment type="caution">
    <text evidence="4">The sequence shown here is derived from an EMBL/GenBank/DDBJ whole genome shotgun (WGS) entry which is preliminary data.</text>
</comment>
<evidence type="ECO:0000313" key="4">
    <source>
        <dbReference type="EMBL" id="KAK0647204.1"/>
    </source>
</evidence>
<dbReference type="Gene3D" id="2.120.10.80">
    <property type="entry name" value="Kelch-type beta propeller"/>
    <property type="match status" value="2"/>
</dbReference>